<accession>A0A1X0P064</accession>
<dbReference type="AlphaFoldDB" id="A0A1X0P064"/>
<dbReference type="EMBL" id="NBCO01000011">
    <property type="protein sequence ID" value="ORC89800.1"/>
    <property type="molecule type" value="Genomic_DNA"/>
</dbReference>
<dbReference type="GO" id="GO:0019442">
    <property type="term" value="P:L-tryptophan catabolic process to acetyl-CoA"/>
    <property type="evidence" value="ECO:0007669"/>
    <property type="project" value="TreeGrafter"/>
</dbReference>
<organism evidence="2 3">
    <name type="scientific">Trypanosoma theileri</name>
    <dbReference type="NCBI Taxonomy" id="67003"/>
    <lineage>
        <taxon>Eukaryota</taxon>
        <taxon>Discoba</taxon>
        <taxon>Euglenozoa</taxon>
        <taxon>Kinetoplastea</taxon>
        <taxon>Metakinetoplastina</taxon>
        <taxon>Trypanosomatida</taxon>
        <taxon>Trypanosomatidae</taxon>
        <taxon>Trypanosoma</taxon>
    </lineage>
</organism>
<dbReference type="Gene3D" id="1.20.58.480">
    <property type="match status" value="1"/>
</dbReference>
<evidence type="ECO:0000313" key="2">
    <source>
        <dbReference type="EMBL" id="ORC89800.1"/>
    </source>
</evidence>
<keyword evidence="2" id="KW-0223">Dioxygenase</keyword>
<dbReference type="VEuPathDB" id="TriTrypDB:TM35_000113340"/>
<dbReference type="GO" id="GO:0046872">
    <property type="term" value="F:metal ion binding"/>
    <property type="evidence" value="ECO:0007669"/>
    <property type="project" value="InterPro"/>
</dbReference>
<evidence type="ECO:0000256" key="1">
    <source>
        <dbReference type="SAM" id="MobiDB-lite"/>
    </source>
</evidence>
<reference evidence="2 3" key="1">
    <citation type="submission" date="2017-03" db="EMBL/GenBank/DDBJ databases">
        <title>An alternative strategy for trypanosome survival in the mammalian bloodstream revealed through genome and transcriptome analysis of the ubiquitous bovine parasite Trypanosoma (Megatrypanum) theileri.</title>
        <authorList>
            <person name="Kelly S."/>
            <person name="Ivens A."/>
            <person name="Mott A."/>
            <person name="O'Neill E."/>
            <person name="Emms D."/>
            <person name="Macleod O."/>
            <person name="Voorheis P."/>
            <person name="Matthews J."/>
            <person name="Matthews K."/>
            <person name="Carrington M."/>
        </authorList>
    </citation>
    <scope>NUCLEOTIDE SEQUENCE [LARGE SCALE GENOMIC DNA]</scope>
    <source>
        <strain evidence="2">Edinburgh</strain>
    </source>
</reference>
<protein>
    <submittedName>
        <fullName evidence="2">Putative tryptophan-dioxygenase oxidoreductase protein</fullName>
    </submittedName>
</protein>
<dbReference type="InterPro" id="IPR037217">
    <property type="entry name" value="Trp/Indoleamine_2_3_dOase-like"/>
</dbReference>
<dbReference type="OrthoDB" id="447477at2759"/>
<dbReference type="GO" id="GO:0020037">
    <property type="term" value="F:heme binding"/>
    <property type="evidence" value="ECO:0007669"/>
    <property type="project" value="InterPro"/>
</dbReference>
<keyword evidence="3" id="KW-1185">Reference proteome</keyword>
<dbReference type="PANTHER" id="PTHR10138:SF0">
    <property type="entry name" value="TRYPTOPHAN 2,3-DIOXYGENASE"/>
    <property type="match status" value="1"/>
</dbReference>
<dbReference type="GO" id="GO:0004833">
    <property type="term" value="F:L-tryptophan 2,3-dioxygenase activity"/>
    <property type="evidence" value="ECO:0007669"/>
    <property type="project" value="InterPro"/>
</dbReference>
<dbReference type="PANTHER" id="PTHR10138">
    <property type="entry name" value="TRYPTOPHAN 2,3-DIOXYGENASE"/>
    <property type="match status" value="1"/>
</dbReference>
<gene>
    <name evidence="2" type="ORF">TM35_000113340</name>
</gene>
<dbReference type="Proteomes" id="UP000192257">
    <property type="component" value="Unassembled WGS sequence"/>
</dbReference>
<dbReference type="InterPro" id="IPR004981">
    <property type="entry name" value="Trp_2_3_dOase"/>
</dbReference>
<proteinExistence type="predicted"/>
<dbReference type="Pfam" id="PF03301">
    <property type="entry name" value="Trp_dioxygenase"/>
    <property type="match status" value="1"/>
</dbReference>
<feature type="region of interest" description="Disordered" evidence="1">
    <location>
        <begin position="1"/>
        <end position="50"/>
    </location>
</feature>
<keyword evidence="2" id="KW-0560">Oxidoreductase</keyword>
<comment type="caution">
    <text evidence="2">The sequence shown here is derived from an EMBL/GenBank/DDBJ whole genome shotgun (WGS) entry which is preliminary data.</text>
</comment>
<dbReference type="Gene3D" id="1.10.287.3810">
    <property type="match status" value="1"/>
</dbReference>
<dbReference type="SUPFAM" id="SSF140959">
    <property type="entry name" value="Indolic compounds 2,3-dioxygenase-like"/>
    <property type="match status" value="1"/>
</dbReference>
<evidence type="ECO:0000313" key="3">
    <source>
        <dbReference type="Proteomes" id="UP000192257"/>
    </source>
</evidence>
<name>A0A1X0P064_9TRYP</name>
<dbReference type="RefSeq" id="XP_028883866.1">
    <property type="nucleotide sequence ID" value="XM_029025043.1"/>
</dbReference>
<feature type="compositionally biased region" description="Basic and acidic residues" evidence="1">
    <location>
        <begin position="10"/>
        <end position="19"/>
    </location>
</feature>
<dbReference type="GeneID" id="39984823"/>
<dbReference type="STRING" id="67003.A0A1X0P064"/>
<dbReference type="GO" id="GO:0019441">
    <property type="term" value="P:L-tryptophan catabolic process to kynurenine"/>
    <property type="evidence" value="ECO:0007669"/>
    <property type="project" value="InterPro"/>
</dbReference>
<sequence length="428" mass="48392">MSRCPFLHQLESDSPRSNDQRCAGVNQQKRTRDKVAEEGNEVSSDDPGNSSILGFVTTESDFLTLKKEPTHYSSYLGIDVLTQLQDGVSSGKPGGRGLVHHEELTFIITHQVFELWFKLMIEDLRLSRDCLKNISLSDLTKTPRLMQKAIRYINRAEAIFHHCTGAFGILETMHPSEFLEFRDYLVPASGFQSVAFRLLEQLLGVPNSTRCLVNDASVFSYLHDEEQQLLEREAREPSLSSLVIDLYASVEVPDDFVEVYLRTTRSVHEEQQYGIAKARRGDVKSERLVETAVVNMKSMLEDPAAWTDGVLLPDDEARAKYTRAVRGALFVMSYRNDDACANAAALLDALVALEEGMLLWRGRHTHMAERMIGRRGGTGGTTSGVEYLDQTRRYRIFHLVWLVRKMLIRPSALPPLSSYTKEKSEEAE</sequence>